<feature type="domain" description="LssY-like C-terminal" evidence="1">
    <location>
        <begin position="232"/>
        <end position="407"/>
    </location>
</feature>
<evidence type="ECO:0000313" key="2">
    <source>
        <dbReference type="EMBL" id="GAX61927.1"/>
    </source>
</evidence>
<name>A0A286U1D8_9BACT</name>
<proteinExistence type="predicted"/>
<evidence type="ECO:0000313" key="3">
    <source>
        <dbReference type="Proteomes" id="UP000218542"/>
    </source>
</evidence>
<sequence length="449" mass="50723">MYNSNYAIIMDEIMMTKKVRVTAVFGLLTLLIVWLPACQTYNPTPLEEVSFLQRSQTKAVGGLTVTAAVLSHEESEQIFGRPLAEKGIQPVWLEIKNGEELPYFLISRSLDPTYFSASEVAYMHRVAGKKTNKRIADDYRKLAIDIRIPSGETMSGFVFARFDLGTKVVPVVLFGPQQVRSVVFYIPVTGFKGEDKDIDIDNLYKQGQIVMFEEEETFRTKLAGFQCCSRDESDSNDNVPLNVVLIGNRNVIHDTLSRAGWKKPGAFSFSTSLKTAEAFFSGEFPLSIPATPQYLFGREQDISLHKGRDSLHNRNRLNLWLSPWIFKGQNVWIGNISRDIGIKRKHKSLNLANKIDPDIDNAYYYLFMDVMMVQGLAKFGVVKGMGKSSPGTPGKTLSGNPYWTEGKRAVLLLSDDRIAMNKVDFFNWDFAKSVKAAIQKLEQKYTEKE</sequence>
<dbReference type="Proteomes" id="UP000218542">
    <property type="component" value="Unassembled WGS sequence"/>
</dbReference>
<dbReference type="OrthoDB" id="3725455at2"/>
<dbReference type="Pfam" id="PF14067">
    <property type="entry name" value="LssY_C"/>
    <property type="match status" value="1"/>
</dbReference>
<accession>A0A286U1D8</accession>
<keyword evidence="3" id="KW-1185">Reference proteome</keyword>
<protein>
    <recommendedName>
        <fullName evidence="1">LssY-like C-terminal domain-containing protein</fullName>
    </recommendedName>
</protein>
<comment type="caution">
    <text evidence="2">The sequence shown here is derived from an EMBL/GenBank/DDBJ whole genome shotgun (WGS) entry which is preliminary data.</text>
</comment>
<dbReference type="AlphaFoldDB" id="A0A286U1D8"/>
<reference evidence="2 3" key="1">
    <citation type="journal article" date="2017" name="Environ. Microbiol. Rep.">
        <title>Genetic diversity of marine anaerobic ammonium-oxidizing bacteria as revealed by genomic and proteomic analyses of 'Candidatus Scalindua japonica'.</title>
        <authorList>
            <person name="Oshiki M."/>
            <person name="Mizuto K."/>
            <person name="Kimura Z."/>
            <person name="Kindaichi T."/>
            <person name="Satoh H."/>
            <person name="Okabe S."/>
        </authorList>
    </citation>
    <scope>NUCLEOTIDE SEQUENCE [LARGE SCALE GENOMIC DNA]</scope>
    <source>
        <strain evidence="3">husup-a2</strain>
    </source>
</reference>
<evidence type="ECO:0000259" key="1">
    <source>
        <dbReference type="Pfam" id="PF14067"/>
    </source>
</evidence>
<dbReference type="InterPro" id="IPR025902">
    <property type="entry name" value="LssY-like-C_dom"/>
</dbReference>
<dbReference type="EMBL" id="BAOS01000028">
    <property type="protein sequence ID" value="GAX61927.1"/>
    <property type="molecule type" value="Genomic_DNA"/>
</dbReference>
<organism evidence="2 3">
    <name type="scientific">Candidatus Scalindua japonica</name>
    <dbReference type="NCBI Taxonomy" id="1284222"/>
    <lineage>
        <taxon>Bacteria</taxon>
        <taxon>Pseudomonadati</taxon>
        <taxon>Planctomycetota</taxon>
        <taxon>Candidatus Brocadiia</taxon>
        <taxon>Candidatus Brocadiales</taxon>
        <taxon>Candidatus Scalinduaceae</taxon>
        <taxon>Candidatus Scalindua</taxon>
    </lineage>
</organism>
<gene>
    <name evidence="2" type="ORF">SCALIN_C28_0129</name>
</gene>